<reference evidence="3" key="1">
    <citation type="journal article" date="2018" name="Curr. Microbiol.">
        <title>Cellulosimicrobium arenosum sp. nov., Isolated from Marine Sediment Sand.</title>
        <authorList>
            <person name="Oh M."/>
            <person name="Kim J.H."/>
            <person name="Yoon J.H."/>
            <person name="Schumann P."/>
            <person name="Kim W."/>
        </authorList>
    </citation>
    <scope>NUCLEOTIDE SEQUENCE</scope>
    <source>
        <strain evidence="3">KCTC 49039</strain>
    </source>
</reference>
<organism evidence="3 4">
    <name type="scientific">Cellulosimicrobium arenosum</name>
    <dbReference type="NCBI Taxonomy" id="2708133"/>
    <lineage>
        <taxon>Bacteria</taxon>
        <taxon>Bacillati</taxon>
        <taxon>Actinomycetota</taxon>
        <taxon>Actinomycetes</taxon>
        <taxon>Micrococcales</taxon>
        <taxon>Promicromonosporaceae</taxon>
        <taxon>Cellulosimicrobium</taxon>
    </lineage>
</organism>
<dbReference type="Proteomes" id="UP000610846">
    <property type="component" value="Unassembled WGS sequence"/>
</dbReference>
<keyword evidence="3" id="KW-0966">Cell projection</keyword>
<reference evidence="3" key="2">
    <citation type="submission" date="2020-09" db="EMBL/GenBank/DDBJ databases">
        <authorList>
            <person name="Yu Y."/>
        </authorList>
    </citation>
    <scope>NUCLEOTIDE SEQUENCE</scope>
    <source>
        <strain evidence="3">KCTC 49039</strain>
    </source>
</reference>
<dbReference type="AlphaFoldDB" id="A0A927IZZ0"/>
<proteinExistence type="predicted"/>
<dbReference type="RefSeq" id="WP_191828600.1">
    <property type="nucleotide sequence ID" value="NZ_JACYHB010000005.1"/>
</dbReference>
<feature type="chain" id="PRO_5036748204" evidence="1">
    <location>
        <begin position="32"/>
        <end position="228"/>
    </location>
</feature>
<dbReference type="EMBL" id="JACYHB010000005">
    <property type="protein sequence ID" value="MBD8079012.1"/>
    <property type="molecule type" value="Genomic_DNA"/>
</dbReference>
<dbReference type="Pfam" id="PF08666">
    <property type="entry name" value="SAF"/>
    <property type="match status" value="1"/>
</dbReference>
<keyword evidence="4" id="KW-1185">Reference proteome</keyword>
<keyword evidence="3" id="KW-0282">Flagellum</keyword>
<feature type="domain" description="SAF" evidence="2">
    <location>
        <begin position="40"/>
        <end position="102"/>
    </location>
</feature>
<evidence type="ECO:0000259" key="2">
    <source>
        <dbReference type="SMART" id="SM00858"/>
    </source>
</evidence>
<evidence type="ECO:0000313" key="4">
    <source>
        <dbReference type="Proteomes" id="UP000610846"/>
    </source>
</evidence>
<dbReference type="InterPro" id="IPR013974">
    <property type="entry name" value="SAF"/>
</dbReference>
<keyword evidence="3" id="KW-0969">Cilium</keyword>
<protein>
    <submittedName>
        <fullName evidence="3">Flagellar biosynthesis protein FlgA</fullName>
    </submittedName>
</protein>
<comment type="caution">
    <text evidence="3">The sequence shown here is derived from an EMBL/GenBank/DDBJ whole genome shotgun (WGS) entry which is preliminary data.</text>
</comment>
<evidence type="ECO:0000256" key="1">
    <source>
        <dbReference type="SAM" id="SignalP"/>
    </source>
</evidence>
<dbReference type="CDD" id="cd11614">
    <property type="entry name" value="SAF_CpaB_FlgA_like"/>
    <property type="match status" value="1"/>
</dbReference>
<feature type="signal peptide" evidence="1">
    <location>
        <begin position="1"/>
        <end position="31"/>
    </location>
</feature>
<evidence type="ECO:0000313" key="3">
    <source>
        <dbReference type="EMBL" id="MBD8079012.1"/>
    </source>
</evidence>
<gene>
    <name evidence="3" type="ORF">IF651_08080</name>
</gene>
<dbReference type="SMART" id="SM00858">
    <property type="entry name" value="SAF"/>
    <property type="match status" value="1"/>
</dbReference>
<name>A0A927IZZ0_9MICO</name>
<keyword evidence="1" id="KW-0732">Signal</keyword>
<sequence>MPRSLRALWWRGRFVVAAACCALAAGAVVQAARPAPPPTVTAVVTAHEVSGGTRLAAGDLRVVETSPDLVPADAPTGVDAAVGRTTSVRLAAGTVLQDSLVGAGDLVAGAPQGTVVVPVHLEPTVSTLLVPGDRVDLVLAAGRTVADPLPDDGTDTTADGAVGGASDPYLARRALVVPGRATSGAGGLLGAAGPSAEGGVTLVAVSAQEAARLAGATGWEEVRAVLVP</sequence>
<accession>A0A927IZZ0</accession>